<organism evidence="1 2">
    <name type="scientific">Actinomadura keratinilytica</name>
    <dbReference type="NCBI Taxonomy" id="547461"/>
    <lineage>
        <taxon>Bacteria</taxon>
        <taxon>Bacillati</taxon>
        <taxon>Actinomycetota</taxon>
        <taxon>Actinomycetes</taxon>
        <taxon>Streptosporangiales</taxon>
        <taxon>Thermomonosporaceae</taxon>
        <taxon>Actinomadura</taxon>
    </lineage>
</organism>
<reference evidence="2" key="1">
    <citation type="journal article" date="2019" name="Int. J. Syst. Evol. Microbiol.">
        <title>The Global Catalogue of Microorganisms (GCM) 10K type strain sequencing project: providing services to taxonomists for standard genome sequencing and annotation.</title>
        <authorList>
            <consortium name="The Broad Institute Genomics Platform"/>
            <consortium name="The Broad Institute Genome Sequencing Center for Infectious Disease"/>
            <person name="Wu L."/>
            <person name="Ma J."/>
        </authorList>
    </citation>
    <scope>NUCLEOTIDE SEQUENCE [LARGE SCALE GENOMIC DNA]</scope>
    <source>
        <strain evidence="2">JCM 17316</strain>
    </source>
</reference>
<sequence length="118" mass="12030">MRSWASGAGLFGEVVGERSDGNEATAADLDGAQLVETAFVNGRDQFGRSGLLTLWVNGASGGRRCAGQGSGLSPGEVLTEVCDEDLVVVGQRQAPGGDVVLVPVVGDARLPECAEKGE</sequence>
<dbReference type="Proteomes" id="UP001500266">
    <property type="component" value="Unassembled WGS sequence"/>
</dbReference>
<dbReference type="EMBL" id="BAABDO010000033">
    <property type="protein sequence ID" value="GAA4140528.1"/>
    <property type="molecule type" value="Genomic_DNA"/>
</dbReference>
<accession>A0ABP7YSE7</accession>
<comment type="caution">
    <text evidence="1">The sequence shown here is derived from an EMBL/GenBank/DDBJ whole genome shotgun (WGS) entry which is preliminary data.</text>
</comment>
<keyword evidence="2" id="KW-1185">Reference proteome</keyword>
<name>A0ABP7YSE7_9ACTN</name>
<proteinExistence type="predicted"/>
<evidence type="ECO:0000313" key="1">
    <source>
        <dbReference type="EMBL" id="GAA4140528.1"/>
    </source>
</evidence>
<evidence type="ECO:0000313" key="2">
    <source>
        <dbReference type="Proteomes" id="UP001500266"/>
    </source>
</evidence>
<protein>
    <submittedName>
        <fullName evidence="1">Uncharacterized protein</fullName>
    </submittedName>
</protein>
<gene>
    <name evidence="1" type="ORF">GCM10022416_27790</name>
</gene>